<dbReference type="InterPro" id="IPR027443">
    <property type="entry name" value="IPNS-like_sf"/>
</dbReference>
<evidence type="ECO:0000313" key="7">
    <source>
        <dbReference type="EMBL" id="GMJ03123.1"/>
    </source>
</evidence>
<keyword evidence="4" id="KW-0560">Oxidoreductase</keyword>
<dbReference type="GO" id="GO:0046872">
    <property type="term" value="F:metal ion binding"/>
    <property type="evidence" value="ECO:0007669"/>
    <property type="project" value="UniProtKB-KW"/>
</dbReference>
<evidence type="ECO:0000256" key="1">
    <source>
        <dbReference type="ARBA" id="ARBA00008056"/>
    </source>
</evidence>
<dbReference type="InterPro" id="IPR005123">
    <property type="entry name" value="Oxoglu/Fe-dep_dioxygenase_dom"/>
</dbReference>
<dbReference type="AlphaFoldDB" id="A0A9W7IV21"/>
<evidence type="ECO:0000256" key="5">
    <source>
        <dbReference type="SAM" id="MobiDB-lite"/>
    </source>
</evidence>
<evidence type="ECO:0000256" key="2">
    <source>
        <dbReference type="ARBA" id="ARBA00022723"/>
    </source>
</evidence>
<accession>A0A9W7IV21</accession>
<dbReference type="Pfam" id="PF03171">
    <property type="entry name" value="2OG-FeII_Oxy"/>
    <property type="match status" value="1"/>
</dbReference>
<dbReference type="OrthoDB" id="288590at2759"/>
<keyword evidence="3 4" id="KW-0408">Iron</keyword>
<evidence type="ECO:0000259" key="6">
    <source>
        <dbReference type="PROSITE" id="PS51471"/>
    </source>
</evidence>
<keyword evidence="8" id="KW-1185">Reference proteome</keyword>
<organism evidence="7 8">
    <name type="scientific">Hibiscus trionum</name>
    <name type="common">Flower of an hour</name>
    <dbReference type="NCBI Taxonomy" id="183268"/>
    <lineage>
        <taxon>Eukaryota</taxon>
        <taxon>Viridiplantae</taxon>
        <taxon>Streptophyta</taxon>
        <taxon>Embryophyta</taxon>
        <taxon>Tracheophyta</taxon>
        <taxon>Spermatophyta</taxon>
        <taxon>Magnoliopsida</taxon>
        <taxon>eudicotyledons</taxon>
        <taxon>Gunneridae</taxon>
        <taxon>Pentapetalae</taxon>
        <taxon>rosids</taxon>
        <taxon>malvids</taxon>
        <taxon>Malvales</taxon>
        <taxon>Malvaceae</taxon>
        <taxon>Malvoideae</taxon>
        <taxon>Hibiscus</taxon>
    </lineage>
</organism>
<dbReference type="FunFam" id="2.60.120.330:FF:000079">
    <property type="entry name" value="Protein SRG1"/>
    <property type="match status" value="1"/>
</dbReference>
<feature type="region of interest" description="Disordered" evidence="5">
    <location>
        <begin position="1"/>
        <end position="22"/>
    </location>
</feature>
<feature type="domain" description="Fe2OG dioxygenase" evidence="6">
    <location>
        <begin position="212"/>
        <end position="312"/>
    </location>
</feature>
<dbReference type="SUPFAM" id="SSF51197">
    <property type="entry name" value="Clavaminate synthase-like"/>
    <property type="match status" value="1"/>
</dbReference>
<dbReference type="Proteomes" id="UP001165190">
    <property type="component" value="Unassembled WGS sequence"/>
</dbReference>
<comment type="similarity">
    <text evidence="1 4">Belongs to the iron/ascorbate-dependent oxidoreductase family.</text>
</comment>
<evidence type="ECO:0000256" key="3">
    <source>
        <dbReference type="ARBA" id="ARBA00023004"/>
    </source>
</evidence>
<gene>
    <name evidence="7" type="ORF">HRI_003981500</name>
</gene>
<dbReference type="InterPro" id="IPR044861">
    <property type="entry name" value="IPNS-like_FE2OG_OXY"/>
</dbReference>
<proteinExistence type="inferred from homology"/>
<dbReference type="InterPro" id="IPR050295">
    <property type="entry name" value="Plant_2OG-oxidoreductases"/>
</dbReference>
<keyword evidence="2 4" id="KW-0479">Metal-binding</keyword>
<dbReference type="Gene3D" id="2.60.120.330">
    <property type="entry name" value="B-lactam Antibiotic, Isopenicillin N Synthase, Chain"/>
    <property type="match status" value="1"/>
</dbReference>
<dbReference type="PANTHER" id="PTHR47991">
    <property type="entry name" value="OXOGLUTARATE/IRON-DEPENDENT DIOXYGENASE"/>
    <property type="match status" value="1"/>
</dbReference>
<protein>
    <submittedName>
        <fullName evidence="7">LATERAL BRANCHING OXIDOREDUCTASE 1</fullName>
    </submittedName>
</protein>
<reference evidence="7" key="1">
    <citation type="submission" date="2023-05" db="EMBL/GenBank/DDBJ databases">
        <title>Genome and transcriptome analyses reveal genes involved in the formation of fine ridges on petal epidermal cells in Hibiscus trionum.</title>
        <authorList>
            <person name="Koshimizu S."/>
            <person name="Masuda S."/>
            <person name="Ishii T."/>
            <person name="Shirasu K."/>
            <person name="Hoshino A."/>
            <person name="Arita M."/>
        </authorList>
    </citation>
    <scope>NUCLEOTIDE SEQUENCE</scope>
    <source>
        <strain evidence="7">Hamamatsu line</strain>
    </source>
</reference>
<comment type="caution">
    <text evidence="7">The sequence shown here is derived from an EMBL/GenBank/DDBJ whole genome shotgun (WGS) entry which is preliminary data.</text>
</comment>
<sequence length="366" mass="41649">MGSNETFTDNEEAPTYAPSVPVPNVQELIKEDPLQVPQRYVREPEDRPNDTDMSHLSSLVPVIDFSLLLMGNKEELNKLDLACQDWGFFQVINHGVAKEVLQKMKDAAAEFFELPLEEKNKIVMPSNDIQGYGHAYVVSDEQILDWSDALILVVHPSHYRKLKFWPNSPKGIQEIIEEYSNAIRKLGTELLESISLIMGMEKEALLGLHKQLIQAYRVNYYPPCSKPDQVIGVSPHSDTSTITILMQDDGVCGLQLKHNNEWVPVNPIPDALVVNVGDVIEMWSNGKYKSIEHRAVANDNKARVSYASFLFPHDEVEIEPLKHMIHPKTKQQVYKRVKYGDYLRNSMNRKMEGKAHTQMAKVETLA</sequence>
<name>A0A9W7IV21_HIBTR</name>
<dbReference type="InterPro" id="IPR026992">
    <property type="entry name" value="DIOX_N"/>
</dbReference>
<dbReference type="PROSITE" id="PS51471">
    <property type="entry name" value="FE2OG_OXY"/>
    <property type="match status" value="1"/>
</dbReference>
<evidence type="ECO:0000256" key="4">
    <source>
        <dbReference type="RuleBase" id="RU003682"/>
    </source>
</evidence>
<dbReference type="GO" id="GO:0016491">
    <property type="term" value="F:oxidoreductase activity"/>
    <property type="evidence" value="ECO:0007669"/>
    <property type="project" value="UniProtKB-KW"/>
</dbReference>
<evidence type="ECO:0000313" key="8">
    <source>
        <dbReference type="Proteomes" id="UP001165190"/>
    </source>
</evidence>
<dbReference type="Pfam" id="PF14226">
    <property type="entry name" value="DIOX_N"/>
    <property type="match status" value="1"/>
</dbReference>
<dbReference type="EMBL" id="BSYR01000037">
    <property type="protein sequence ID" value="GMJ03123.1"/>
    <property type="molecule type" value="Genomic_DNA"/>
</dbReference>